<dbReference type="PANTHER" id="PTHR43033:SF1">
    <property type="entry name" value="TRNA(ILE)-LYSIDINE SYNTHASE-RELATED"/>
    <property type="match status" value="1"/>
</dbReference>
<dbReference type="GO" id="GO:0005737">
    <property type="term" value="C:cytoplasm"/>
    <property type="evidence" value="ECO:0007669"/>
    <property type="project" value="UniProtKB-SubCell"/>
</dbReference>
<feature type="domain" description="Lysidine-tRNA(Ile) synthetase C-terminal" evidence="9">
    <location>
        <begin position="364"/>
        <end position="437"/>
    </location>
</feature>
<dbReference type="SUPFAM" id="SSF52402">
    <property type="entry name" value="Adenine nucleotide alpha hydrolases-like"/>
    <property type="match status" value="1"/>
</dbReference>
<dbReference type="PANTHER" id="PTHR43033">
    <property type="entry name" value="TRNA(ILE)-LYSIDINE SYNTHASE-RELATED"/>
    <property type="match status" value="1"/>
</dbReference>
<comment type="function">
    <text evidence="8">Ligates lysine onto the cytidine present at position 34 of the AUA codon-specific tRNA(Ile) that contains the anticodon CAU, in an ATP-dependent manner. Cytidine is converted to lysidine, thus changing the amino acid specificity of the tRNA from methionine to isoleucine.</text>
</comment>
<evidence type="ECO:0000256" key="1">
    <source>
        <dbReference type="ARBA" id="ARBA00004496"/>
    </source>
</evidence>
<evidence type="ECO:0000313" key="10">
    <source>
        <dbReference type="EMBL" id="QGA25290.1"/>
    </source>
</evidence>
<dbReference type="HAMAP" id="MF_01161">
    <property type="entry name" value="tRNA_Ile_lys_synt"/>
    <property type="match status" value="1"/>
</dbReference>
<keyword evidence="11" id="KW-1185">Reference proteome</keyword>
<dbReference type="EC" id="6.3.4.19" evidence="8"/>
<keyword evidence="6 8" id="KW-0067">ATP-binding</keyword>
<reference evidence="10 11" key="1">
    <citation type="submission" date="2019-10" db="EMBL/GenBank/DDBJ databases">
        <authorList>
            <person name="Dong K."/>
        </authorList>
    </citation>
    <scope>NUCLEOTIDE SEQUENCE [LARGE SCALE GENOMIC DNA]</scope>
    <source>
        <strain evidence="11">dk4302</strain>
    </source>
</reference>
<feature type="binding site" evidence="8">
    <location>
        <begin position="28"/>
        <end position="33"/>
    </location>
    <ligand>
        <name>ATP</name>
        <dbReference type="ChEBI" id="CHEBI:30616"/>
    </ligand>
</feature>
<evidence type="ECO:0000256" key="4">
    <source>
        <dbReference type="ARBA" id="ARBA00022694"/>
    </source>
</evidence>
<dbReference type="GO" id="GO:0032267">
    <property type="term" value="F:tRNA(Ile)-lysidine synthase activity"/>
    <property type="evidence" value="ECO:0007669"/>
    <property type="project" value="UniProtKB-EC"/>
</dbReference>
<sequence>MATINKLKSFIKEEHLLDASDKILLAVSGGKDSMLMACLFHDLGYNCIIAHCNFNLRGAESDLDEALVRDYAAELGYPFFVKHFETEAYAKKHKESIQMAARSLRYAWFEELMREEACQVVCVAQHLNDHIETALLNLTRSTGLQGLLGIAPKRDPIVRPLRCLTAEEVEKTVSEYNVPYRDDQSNFSTKYARNKVRLSIIPKFKEIQPDFESIMVQNIKHFEDSYLFIKRQVDAIRSQIFQEETARTVIVKDALGNYINDSYLLFELFKPYGFNREILIDLQDCFMRGMGQLFESPSHELLLDRDTLILQAKDSDVELDIKIEKGDTSIQIGNASLTCSIGEVEFSKESDRVHIDADLLVYPLTIRNWQSGDVFVPFGMKGRKKLSDFFIQQKIDRFEKKRIALLVNGNAEIIWVINHRLDNRYKVTENTKKVLTLVFK</sequence>
<dbReference type="InterPro" id="IPR014729">
    <property type="entry name" value="Rossmann-like_a/b/a_fold"/>
</dbReference>
<evidence type="ECO:0000256" key="6">
    <source>
        <dbReference type="ARBA" id="ARBA00022840"/>
    </source>
</evidence>
<dbReference type="Pfam" id="PF01171">
    <property type="entry name" value="ATP_bind_3"/>
    <property type="match status" value="1"/>
</dbReference>
<dbReference type="NCBIfam" id="TIGR02433">
    <property type="entry name" value="lysidine_TilS_C"/>
    <property type="match status" value="1"/>
</dbReference>
<organism evidence="10 11">
    <name type="scientific">Sphingobacterium zhuxiongii</name>
    <dbReference type="NCBI Taxonomy" id="2662364"/>
    <lineage>
        <taxon>Bacteria</taxon>
        <taxon>Pseudomonadati</taxon>
        <taxon>Bacteroidota</taxon>
        <taxon>Sphingobacteriia</taxon>
        <taxon>Sphingobacteriales</taxon>
        <taxon>Sphingobacteriaceae</taxon>
        <taxon>Sphingobacterium</taxon>
    </lineage>
</organism>
<dbReference type="InterPro" id="IPR011063">
    <property type="entry name" value="TilS/TtcA_N"/>
</dbReference>
<dbReference type="KEGG" id="sphe:GFH32_02710"/>
<comment type="similarity">
    <text evidence="8">Belongs to the tRNA(Ile)-lysidine synthase family.</text>
</comment>
<keyword evidence="5 8" id="KW-0547">Nucleotide-binding</keyword>
<gene>
    <name evidence="8 10" type="primary">tilS</name>
    <name evidence="10" type="ORF">GFH32_02710</name>
</gene>
<evidence type="ECO:0000313" key="11">
    <source>
        <dbReference type="Proteomes" id="UP000326921"/>
    </source>
</evidence>
<dbReference type="RefSeq" id="WP_153509611.1">
    <property type="nucleotide sequence ID" value="NZ_CP045652.1"/>
</dbReference>
<evidence type="ECO:0000256" key="5">
    <source>
        <dbReference type="ARBA" id="ARBA00022741"/>
    </source>
</evidence>
<dbReference type="AlphaFoldDB" id="A0A5Q0QDN6"/>
<dbReference type="InterPro" id="IPR012094">
    <property type="entry name" value="tRNA_Ile_lys_synt"/>
</dbReference>
<comment type="subcellular location">
    <subcellularLocation>
        <location evidence="1 8">Cytoplasm</location>
    </subcellularLocation>
</comment>
<comment type="catalytic activity">
    <reaction evidence="7 8">
        <text>cytidine(34) in tRNA(Ile2) + L-lysine + ATP = lysidine(34) in tRNA(Ile2) + AMP + diphosphate + H(+)</text>
        <dbReference type="Rhea" id="RHEA:43744"/>
        <dbReference type="Rhea" id="RHEA-COMP:10625"/>
        <dbReference type="Rhea" id="RHEA-COMP:10670"/>
        <dbReference type="ChEBI" id="CHEBI:15378"/>
        <dbReference type="ChEBI" id="CHEBI:30616"/>
        <dbReference type="ChEBI" id="CHEBI:32551"/>
        <dbReference type="ChEBI" id="CHEBI:33019"/>
        <dbReference type="ChEBI" id="CHEBI:82748"/>
        <dbReference type="ChEBI" id="CHEBI:83665"/>
        <dbReference type="ChEBI" id="CHEBI:456215"/>
        <dbReference type="EC" id="6.3.4.19"/>
    </reaction>
</comment>
<evidence type="ECO:0000256" key="3">
    <source>
        <dbReference type="ARBA" id="ARBA00022598"/>
    </source>
</evidence>
<evidence type="ECO:0000256" key="2">
    <source>
        <dbReference type="ARBA" id="ARBA00022490"/>
    </source>
</evidence>
<protein>
    <recommendedName>
        <fullName evidence="8">tRNA(Ile)-lysidine synthase</fullName>
        <ecNumber evidence="8">6.3.4.19</ecNumber>
    </recommendedName>
    <alternativeName>
        <fullName evidence="8">tRNA(Ile)-2-lysyl-cytidine synthase</fullName>
    </alternativeName>
    <alternativeName>
        <fullName evidence="8">tRNA(Ile)-lysidine synthetase</fullName>
    </alternativeName>
</protein>
<dbReference type="Pfam" id="PF11734">
    <property type="entry name" value="TilS_C"/>
    <property type="match status" value="1"/>
</dbReference>
<dbReference type="InterPro" id="IPR012796">
    <property type="entry name" value="Lysidine-tRNA-synth_C"/>
</dbReference>
<comment type="domain">
    <text evidence="8">The N-terminal region contains the highly conserved SGGXDS motif, predicted to be a P-loop motif involved in ATP binding.</text>
</comment>
<keyword evidence="3 8" id="KW-0436">Ligase</keyword>
<evidence type="ECO:0000259" key="9">
    <source>
        <dbReference type="SMART" id="SM00977"/>
    </source>
</evidence>
<dbReference type="GO" id="GO:0005524">
    <property type="term" value="F:ATP binding"/>
    <property type="evidence" value="ECO:0007669"/>
    <property type="project" value="UniProtKB-UniRule"/>
</dbReference>
<dbReference type="CDD" id="cd01992">
    <property type="entry name" value="TilS_N"/>
    <property type="match status" value="1"/>
</dbReference>
<dbReference type="SUPFAM" id="SSF56037">
    <property type="entry name" value="PheT/TilS domain"/>
    <property type="match status" value="1"/>
</dbReference>
<proteinExistence type="inferred from homology"/>
<evidence type="ECO:0000256" key="7">
    <source>
        <dbReference type="ARBA" id="ARBA00048539"/>
    </source>
</evidence>
<evidence type="ECO:0000256" key="8">
    <source>
        <dbReference type="HAMAP-Rule" id="MF_01161"/>
    </source>
</evidence>
<keyword evidence="2 8" id="KW-0963">Cytoplasm</keyword>
<dbReference type="SMART" id="SM00977">
    <property type="entry name" value="TilS_C"/>
    <property type="match status" value="1"/>
</dbReference>
<dbReference type="Gene3D" id="3.40.50.620">
    <property type="entry name" value="HUPs"/>
    <property type="match status" value="1"/>
</dbReference>
<dbReference type="Proteomes" id="UP000326921">
    <property type="component" value="Chromosome"/>
</dbReference>
<dbReference type="GO" id="GO:0006400">
    <property type="term" value="P:tRNA modification"/>
    <property type="evidence" value="ECO:0007669"/>
    <property type="project" value="UniProtKB-UniRule"/>
</dbReference>
<dbReference type="InterPro" id="IPR012795">
    <property type="entry name" value="tRNA_Ile_lys_synt_N"/>
</dbReference>
<accession>A0A5Q0QDN6</accession>
<dbReference type="EMBL" id="CP045652">
    <property type="protein sequence ID" value="QGA25290.1"/>
    <property type="molecule type" value="Genomic_DNA"/>
</dbReference>
<keyword evidence="4 8" id="KW-0819">tRNA processing</keyword>
<name>A0A5Q0QDN6_9SPHI</name>
<dbReference type="NCBIfam" id="TIGR02432">
    <property type="entry name" value="lysidine_TilS_N"/>
    <property type="match status" value="1"/>
</dbReference>